<dbReference type="InterPro" id="IPR015424">
    <property type="entry name" value="PyrdxlP-dep_Trfase"/>
</dbReference>
<evidence type="ECO:0000256" key="3">
    <source>
        <dbReference type="ARBA" id="ARBA00022898"/>
    </source>
</evidence>
<reference evidence="7 8" key="1">
    <citation type="submission" date="2016-02" db="EMBL/GenBank/DDBJ databases">
        <title>Complete Genome of H5569, the type strain of the newly described species Haematospirillium jordaniae.</title>
        <authorList>
            <person name="Nicholson A.C."/>
            <person name="Humrighouse B.W."/>
            <person name="Loparov V."/>
            <person name="McQuiston J.R."/>
        </authorList>
    </citation>
    <scope>NUCLEOTIDE SEQUENCE [LARGE SCALE GENOMIC DNA]</scope>
    <source>
        <strain evidence="7 8">H5569</strain>
    </source>
</reference>
<dbReference type="CDD" id="cd00614">
    <property type="entry name" value="CGS_like"/>
    <property type="match status" value="1"/>
</dbReference>
<dbReference type="AlphaFoldDB" id="A0A143DET8"/>
<dbReference type="FunFam" id="3.90.1150.10:FF:000008">
    <property type="entry name" value="Cystathionine gamma-synthase"/>
    <property type="match status" value="1"/>
</dbReference>
<accession>A0A143DET8</accession>
<dbReference type="InterPro" id="IPR000277">
    <property type="entry name" value="Cys/Met-Metab_PyrdxlP-dep_enz"/>
</dbReference>
<dbReference type="EMBL" id="CP014525">
    <property type="protein sequence ID" value="AMW35255.1"/>
    <property type="molecule type" value="Genomic_DNA"/>
</dbReference>
<dbReference type="InterPro" id="IPR015421">
    <property type="entry name" value="PyrdxlP-dep_Trfase_major"/>
</dbReference>
<evidence type="ECO:0000313" key="7">
    <source>
        <dbReference type="EMBL" id="AMW35255.1"/>
    </source>
</evidence>
<dbReference type="Gene3D" id="3.40.640.10">
    <property type="entry name" value="Type I PLP-dependent aspartate aminotransferase-like (Major domain)"/>
    <property type="match status" value="1"/>
</dbReference>
<feature type="region of interest" description="Disordered" evidence="6">
    <location>
        <begin position="1"/>
        <end position="28"/>
    </location>
</feature>
<dbReference type="GO" id="GO:0019343">
    <property type="term" value="P:cysteine biosynthetic process via cystathionine"/>
    <property type="evidence" value="ECO:0007669"/>
    <property type="project" value="TreeGrafter"/>
</dbReference>
<comment type="similarity">
    <text evidence="2 5">Belongs to the trans-sulfuration enzymes family.</text>
</comment>
<dbReference type="Pfam" id="PF01053">
    <property type="entry name" value="Cys_Met_Meta_PP"/>
    <property type="match status" value="1"/>
</dbReference>
<dbReference type="RefSeq" id="WP_066135717.1">
    <property type="nucleotide sequence ID" value="NZ_CP014525.1"/>
</dbReference>
<evidence type="ECO:0000313" key="8">
    <source>
        <dbReference type="Proteomes" id="UP000076066"/>
    </source>
</evidence>
<dbReference type="Proteomes" id="UP000076066">
    <property type="component" value="Chromosome"/>
</dbReference>
<feature type="modified residue" description="N6-(pyridoxal phosphate)lysine" evidence="4">
    <location>
        <position position="205"/>
    </location>
</feature>
<dbReference type="PIRSF" id="PIRSF001434">
    <property type="entry name" value="CGS"/>
    <property type="match status" value="1"/>
</dbReference>
<keyword evidence="7" id="KW-0456">Lyase</keyword>
<dbReference type="GO" id="GO:0003962">
    <property type="term" value="F:cystathionine gamma-synthase activity"/>
    <property type="evidence" value="ECO:0007669"/>
    <property type="project" value="TreeGrafter"/>
</dbReference>
<dbReference type="Gene3D" id="3.90.1150.10">
    <property type="entry name" value="Aspartate Aminotransferase, domain 1"/>
    <property type="match status" value="1"/>
</dbReference>
<protein>
    <submittedName>
        <fullName evidence="7">Cystathionine beta-lyase</fullName>
    </submittedName>
</protein>
<dbReference type="GO" id="GO:0004123">
    <property type="term" value="F:cystathionine gamma-lyase activity"/>
    <property type="evidence" value="ECO:0007669"/>
    <property type="project" value="TreeGrafter"/>
</dbReference>
<proteinExistence type="inferred from homology"/>
<keyword evidence="3 4" id="KW-0663">Pyridoxal phosphate</keyword>
<evidence type="ECO:0000256" key="2">
    <source>
        <dbReference type="ARBA" id="ARBA00009077"/>
    </source>
</evidence>
<evidence type="ECO:0000256" key="5">
    <source>
        <dbReference type="RuleBase" id="RU362118"/>
    </source>
</evidence>
<dbReference type="PANTHER" id="PTHR11808">
    <property type="entry name" value="TRANS-SULFURATION ENZYME FAMILY MEMBER"/>
    <property type="match status" value="1"/>
</dbReference>
<dbReference type="SUPFAM" id="SSF53383">
    <property type="entry name" value="PLP-dependent transferases"/>
    <property type="match status" value="1"/>
</dbReference>
<dbReference type="GO" id="GO:0030170">
    <property type="term" value="F:pyridoxal phosphate binding"/>
    <property type="evidence" value="ECO:0007669"/>
    <property type="project" value="InterPro"/>
</dbReference>
<dbReference type="GO" id="GO:0019346">
    <property type="term" value="P:transsulfuration"/>
    <property type="evidence" value="ECO:0007669"/>
    <property type="project" value="InterPro"/>
</dbReference>
<keyword evidence="8" id="KW-1185">Reference proteome</keyword>
<sequence>MSSHSSNHSRGFSTRAVHAGQAPDPSTGAVMTPIYATSTYAQSSPGQHSGWEYSRSGNPTRRAFEDCLASLESGARGFAFASGLAAEAAILDLLDPGAHIIAVDDLYGGTYRLLERVRKRTQHIGVSYVPADNIDALRDAIQTDTRMIWVETPTNPLLKIADLAAIGTLGRKHGILTVADNTFASPALQRPLELGFDLVVHSVTKYLNGHSDMVGGAAVTSSDAPELSERLEFLQNASGAILSPFDSFLALRGLKTLPLRMERHCRSAMTLATFLSGHKLVDHVWYPGLPGHAGHSIAQRQMTGGFGGMISIRLNTDLAGTRRFLEGLEVFTLAESLGGVESLVNHPALMTHASLGEERRQALGITDSVVRLSVGVEDPDDLIVDLEQALAAINPG</sequence>
<evidence type="ECO:0000256" key="1">
    <source>
        <dbReference type="ARBA" id="ARBA00001933"/>
    </source>
</evidence>
<name>A0A143DET8_9PROT</name>
<dbReference type="InterPro" id="IPR015422">
    <property type="entry name" value="PyrdxlP-dep_Trfase_small"/>
</dbReference>
<dbReference type="OrthoDB" id="9790858at2"/>
<organism evidence="7 8">
    <name type="scientific">Haematospirillum jordaniae</name>
    <dbReference type="NCBI Taxonomy" id="1549855"/>
    <lineage>
        <taxon>Bacteria</taxon>
        <taxon>Pseudomonadati</taxon>
        <taxon>Pseudomonadota</taxon>
        <taxon>Alphaproteobacteria</taxon>
        <taxon>Rhodospirillales</taxon>
        <taxon>Novispirillaceae</taxon>
        <taxon>Haematospirillum</taxon>
    </lineage>
</organism>
<evidence type="ECO:0000256" key="4">
    <source>
        <dbReference type="PIRSR" id="PIRSR001434-2"/>
    </source>
</evidence>
<dbReference type="KEGG" id="hjo:AY555_08790"/>
<dbReference type="STRING" id="1549855.AY555_08790"/>
<gene>
    <name evidence="7" type="ORF">AY555_08790</name>
</gene>
<comment type="cofactor">
    <cofactor evidence="1 5">
        <name>pyridoxal 5'-phosphate</name>
        <dbReference type="ChEBI" id="CHEBI:597326"/>
    </cofactor>
</comment>
<dbReference type="GeneID" id="53317251"/>
<dbReference type="GO" id="GO:0005737">
    <property type="term" value="C:cytoplasm"/>
    <property type="evidence" value="ECO:0007669"/>
    <property type="project" value="TreeGrafter"/>
</dbReference>
<dbReference type="FunFam" id="3.40.640.10:FF:000009">
    <property type="entry name" value="Cystathionine gamma-synthase homolog"/>
    <property type="match status" value="1"/>
</dbReference>
<evidence type="ECO:0000256" key="6">
    <source>
        <dbReference type="SAM" id="MobiDB-lite"/>
    </source>
</evidence>
<dbReference type="PANTHER" id="PTHR11808:SF15">
    <property type="entry name" value="CYSTATHIONINE GAMMA-LYASE"/>
    <property type="match status" value="1"/>
</dbReference>